<proteinExistence type="predicted"/>
<feature type="compositionally biased region" description="Low complexity" evidence="1">
    <location>
        <begin position="186"/>
        <end position="212"/>
    </location>
</feature>
<protein>
    <submittedName>
        <fullName evidence="2">Uncharacterized protein</fullName>
    </submittedName>
</protein>
<evidence type="ECO:0000313" key="2">
    <source>
        <dbReference type="EMBL" id="AIO64855.1"/>
    </source>
</evidence>
<evidence type="ECO:0000256" key="1">
    <source>
        <dbReference type="SAM" id="MobiDB-lite"/>
    </source>
</evidence>
<reference evidence="2 3" key="1">
    <citation type="submission" date="2014-06" db="EMBL/GenBank/DDBJ databases">
        <authorList>
            <person name="Bishop-Lilly K.A."/>
            <person name="Broomall S.M."/>
            <person name="Chain P.S."/>
            <person name="Chertkov O."/>
            <person name="Coyne S.R."/>
            <person name="Daligault H.E."/>
            <person name="Davenport K.W."/>
            <person name="Erkkila T."/>
            <person name="Frey K.G."/>
            <person name="Gibbons H.S."/>
            <person name="Gu W."/>
            <person name="Jaissle J."/>
            <person name="Johnson S.L."/>
            <person name="Koroleva G.I."/>
            <person name="Ladner J.T."/>
            <person name="Lo C.-C."/>
            <person name="Minogue T.D."/>
            <person name="Munk C."/>
            <person name="Palacios G.F."/>
            <person name="Redden C.L."/>
            <person name="Rosenzweig C.N."/>
            <person name="Scholz M.B."/>
            <person name="Teshima H."/>
            <person name="Xu Y."/>
        </authorList>
    </citation>
    <scope>NUCLEOTIDE SEQUENCE [LARGE SCALE GENOMIC DNA]</scope>
    <source>
        <strain evidence="2 3">EO147</strain>
    </source>
</reference>
<dbReference type="Proteomes" id="UP000029424">
    <property type="component" value="Chromosome 1"/>
</dbReference>
<keyword evidence="3" id="KW-1185">Reference proteome</keyword>
<evidence type="ECO:0000313" key="3">
    <source>
        <dbReference type="Proteomes" id="UP000029424"/>
    </source>
</evidence>
<dbReference type="AlphaFoldDB" id="A0AAI8B3A9"/>
<dbReference type="KEGG" id="bok:DM82_2402"/>
<gene>
    <name evidence="2" type="ORF">DM82_2402</name>
</gene>
<name>A0AAI8B3A9_9BURK</name>
<dbReference type="EMBL" id="CP008726">
    <property type="protein sequence ID" value="AIO64855.1"/>
    <property type="molecule type" value="Genomic_DNA"/>
</dbReference>
<organism evidence="2 3">
    <name type="scientific">Burkholderia oklahomensis</name>
    <dbReference type="NCBI Taxonomy" id="342113"/>
    <lineage>
        <taxon>Bacteria</taxon>
        <taxon>Pseudomonadati</taxon>
        <taxon>Pseudomonadota</taxon>
        <taxon>Betaproteobacteria</taxon>
        <taxon>Burkholderiales</taxon>
        <taxon>Burkholderiaceae</taxon>
        <taxon>Burkholderia</taxon>
        <taxon>pseudomallei group</taxon>
    </lineage>
</organism>
<sequence length="231" mass="24966">MRVARSGGVGASVGHARERRVCCGNGGVRCARRSRVALPYAKAAASVRFMRAAPRRAAPRRRSRAACVKSWALVAYWRASSRAVRRAPLECGASKSAVPGRARHARSGIEGLRMQARRAGGGRIHLARNWLSCASSNSMDGDRCVACCALFARPPARRSFAARTHGEPDVGAGVMRIRRAPRARAVRATPTTTSARAPPSRARRPPTAASRAARPRGSRCRPARRRARCRD</sequence>
<feature type="region of interest" description="Disordered" evidence="1">
    <location>
        <begin position="178"/>
        <end position="231"/>
    </location>
</feature>
<accession>A0AAI8B3A9</accession>
<feature type="compositionally biased region" description="Basic residues" evidence="1">
    <location>
        <begin position="213"/>
        <end position="231"/>
    </location>
</feature>